<dbReference type="PANTHER" id="PTHR15020:SF50">
    <property type="entry name" value="UPF0659 PROTEIN YMR090W"/>
    <property type="match status" value="1"/>
</dbReference>
<dbReference type="InterPro" id="IPR016040">
    <property type="entry name" value="NAD(P)-bd_dom"/>
</dbReference>
<protein>
    <submittedName>
        <fullName evidence="2">Uncharacterized protein YbjT (DUF2867 family)</fullName>
    </submittedName>
</protein>
<evidence type="ECO:0000259" key="1">
    <source>
        <dbReference type="Pfam" id="PF13460"/>
    </source>
</evidence>
<evidence type="ECO:0000313" key="2">
    <source>
        <dbReference type="EMBL" id="MCP2306950.1"/>
    </source>
</evidence>
<sequence length="206" mass="21242">MDVVIAGGHGQIALRLERLLAARGDSVAGLIRRAEQAADLAAAGARAVLCDLESVTTGELAEHLRGADAVVFAAGAGPGSGSARKLTVDRDAARLLADAAEQAGVRRYLLVSTMGTEHIGDPGLAPEFDVYLQAKLAAEDAVRSRPLDWTVLRPGRLTDAPGTGRVTLAPPPLAMGSVSRDDVAATLVALLDDPSTVHRTLELVGS</sequence>
<accession>A0ABT1IP97</accession>
<dbReference type="InterPro" id="IPR036291">
    <property type="entry name" value="NAD(P)-bd_dom_sf"/>
</dbReference>
<comment type="caution">
    <text evidence="2">The sequence shown here is derived from an EMBL/GenBank/DDBJ whole genome shotgun (WGS) entry which is preliminary data.</text>
</comment>
<dbReference type="PANTHER" id="PTHR15020">
    <property type="entry name" value="FLAVIN REDUCTASE-RELATED"/>
    <property type="match status" value="1"/>
</dbReference>
<dbReference type="EMBL" id="JAMZDX010000001">
    <property type="protein sequence ID" value="MCP2306950.1"/>
    <property type="molecule type" value="Genomic_DNA"/>
</dbReference>
<dbReference type="Pfam" id="PF13460">
    <property type="entry name" value="NAD_binding_10"/>
    <property type="match status" value="1"/>
</dbReference>
<organism evidence="2 3">
    <name type="scientific">Kitasatospora paracochleata</name>
    <dbReference type="NCBI Taxonomy" id="58354"/>
    <lineage>
        <taxon>Bacteria</taxon>
        <taxon>Bacillati</taxon>
        <taxon>Actinomycetota</taxon>
        <taxon>Actinomycetes</taxon>
        <taxon>Kitasatosporales</taxon>
        <taxon>Streptomycetaceae</taxon>
        <taxon>Kitasatospora</taxon>
    </lineage>
</organism>
<evidence type="ECO:0000313" key="3">
    <source>
        <dbReference type="Proteomes" id="UP001206483"/>
    </source>
</evidence>
<dbReference type="SUPFAM" id="SSF51735">
    <property type="entry name" value="NAD(P)-binding Rossmann-fold domains"/>
    <property type="match status" value="1"/>
</dbReference>
<dbReference type="Gene3D" id="3.40.50.720">
    <property type="entry name" value="NAD(P)-binding Rossmann-like Domain"/>
    <property type="match status" value="1"/>
</dbReference>
<proteinExistence type="predicted"/>
<dbReference type="Proteomes" id="UP001206483">
    <property type="component" value="Unassembled WGS sequence"/>
</dbReference>
<dbReference type="RefSeq" id="WP_253792679.1">
    <property type="nucleotide sequence ID" value="NZ_BAAAUB010000039.1"/>
</dbReference>
<keyword evidence="3" id="KW-1185">Reference proteome</keyword>
<gene>
    <name evidence="2" type="ORF">FHR36_000042</name>
</gene>
<feature type="domain" description="NAD(P)-binding" evidence="1">
    <location>
        <begin position="7"/>
        <end position="194"/>
    </location>
</feature>
<name>A0ABT1IP97_9ACTN</name>
<reference evidence="2 3" key="1">
    <citation type="submission" date="2022-06" db="EMBL/GenBank/DDBJ databases">
        <title>Sequencing the genomes of 1000 actinobacteria strains.</title>
        <authorList>
            <person name="Klenk H.-P."/>
        </authorList>
    </citation>
    <scope>NUCLEOTIDE SEQUENCE [LARGE SCALE GENOMIC DNA]</scope>
    <source>
        <strain evidence="2 3">DSM 41656</strain>
    </source>
</reference>